<dbReference type="EMBL" id="PQFF01000173">
    <property type="protein sequence ID" value="RHZ77265.1"/>
    <property type="molecule type" value="Genomic_DNA"/>
</dbReference>
<dbReference type="Proteomes" id="UP000266861">
    <property type="component" value="Unassembled WGS sequence"/>
</dbReference>
<proteinExistence type="predicted"/>
<reference evidence="2 3" key="1">
    <citation type="submission" date="2018-08" db="EMBL/GenBank/DDBJ databases">
        <title>Genome and evolution of the arbuscular mycorrhizal fungus Diversispora epigaea (formerly Glomus versiforme) and its bacterial endosymbionts.</title>
        <authorList>
            <person name="Sun X."/>
            <person name="Fei Z."/>
            <person name="Harrison M."/>
        </authorList>
    </citation>
    <scope>NUCLEOTIDE SEQUENCE [LARGE SCALE GENOMIC DNA]</scope>
    <source>
        <strain evidence="2 3">IT104</strain>
    </source>
</reference>
<name>A0A397IMZ0_9GLOM</name>
<keyword evidence="3" id="KW-1185">Reference proteome</keyword>
<feature type="region of interest" description="Disordered" evidence="1">
    <location>
        <begin position="334"/>
        <end position="394"/>
    </location>
</feature>
<dbReference type="OrthoDB" id="2423333at2759"/>
<dbReference type="AlphaFoldDB" id="A0A397IMZ0"/>
<organism evidence="2 3">
    <name type="scientific">Diversispora epigaea</name>
    <dbReference type="NCBI Taxonomy" id="1348612"/>
    <lineage>
        <taxon>Eukaryota</taxon>
        <taxon>Fungi</taxon>
        <taxon>Fungi incertae sedis</taxon>
        <taxon>Mucoromycota</taxon>
        <taxon>Glomeromycotina</taxon>
        <taxon>Glomeromycetes</taxon>
        <taxon>Diversisporales</taxon>
        <taxon>Diversisporaceae</taxon>
        <taxon>Diversispora</taxon>
    </lineage>
</organism>
<gene>
    <name evidence="2" type="ORF">Glove_183g95</name>
</gene>
<feature type="compositionally biased region" description="Basic residues" evidence="1">
    <location>
        <begin position="336"/>
        <end position="347"/>
    </location>
</feature>
<sequence length="394" mass="46252">MSIDTDIKEFSKREQKINWYVKWRTQYRVVKWCNPHIARETDWKLTQQILQGTKISSRFTNNEDSNDRTFRCKVLNDELPVLRNLHMRKPDLYSSDLYVICSQKKEDTLHPFECKGYDQIIRKKLIQQLAIIGINHGSKKEKSEIVKAFQKESFLKIDIGRQIRGIIESDHFSFVDMLKDLVYKYMGNKIKTIITPDTGKGKEILKQTFNFLKTLMKLKWTERCSLILKWETENKIDTRNLTINEHYETIKETLLAKAESIKNEIIRESYRPLRQNLAITPDCAVAKFQAQLAKLNPAKFLAQFVLRLPSLVKTHAPANLATALTKAKLFEQGKGTSKRHKKIKKYKSSSENSDNESSEDEKLRFKKKEQKKKKPSSDNEMDELTKRFNKLQIN</sequence>
<accession>A0A397IMZ0</accession>
<evidence type="ECO:0000313" key="3">
    <source>
        <dbReference type="Proteomes" id="UP000266861"/>
    </source>
</evidence>
<feature type="compositionally biased region" description="Basic residues" evidence="1">
    <location>
        <begin position="364"/>
        <end position="374"/>
    </location>
</feature>
<evidence type="ECO:0000313" key="2">
    <source>
        <dbReference type="EMBL" id="RHZ77265.1"/>
    </source>
</evidence>
<evidence type="ECO:0000256" key="1">
    <source>
        <dbReference type="SAM" id="MobiDB-lite"/>
    </source>
</evidence>
<comment type="caution">
    <text evidence="2">The sequence shown here is derived from an EMBL/GenBank/DDBJ whole genome shotgun (WGS) entry which is preliminary data.</text>
</comment>
<protein>
    <submittedName>
        <fullName evidence="2">Uncharacterized protein</fullName>
    </submittedName>
</protein>